<dbReference type="Proteomes" id="UP001621418">
    <property type="component" value="Chromosome"/>
</dbReference>
<dbReference type="EMBL" id="CP109527">
    <property type="protein sequence ID" value="WTY37790.1"/>
    <property type="molecule type" value="Genomic_DNA"/>
</dbReference>
<sequence length="147" mass="16095">MTGWATLADALAAELADLPAGAIVKIIEARPGRTARFAQFLQLDTVLSAELVDDDILEAPLRAGDAGQAAIRALGWHERDRLHEHWWAELAWPATSADYHRLADMVVRGFGDGFGLPGPESFVYDAWNERAGNRPIELPLLGLRQKG</sequence>
<protein>
    <recommendedName>
        <fullName evidence="1">TY-Chap N-terminal domain-containing protein</fullName>
    </recommendedName>
</protein>
<reference evidence="2 3" key="1">
    <citation type="submission" date="2022-10" db="EMBL/GenBank/DDBJ databases">
        <title>The complete genomes of actinobacterial strains from the NBC collection.</title>
        <authorList>
            <person name="Joergensen T.S."/>
            <person name="Alvarez Arevalo M."/>
            <person name="Sterndorff E.B."/>
            <person name="Faurdal D."/>
            <person name="Vuksanovic O."/>
            <person name="Mourched A.-S."/>
            <person name="Charusanti P."/>
            <person name="Shaw S."/>
            <person name="Blin K."/>
            <person name="Weber T."/>
        </authorList>
    </citation>
    <scope>NUCLEOTIDE SEQUENCE [LARGE SCALE GENOMIC DNA]</scope>
    <source>
        <strain evidence="2 3">NBC_01413</strain>
    </source>
</reference>
<organism evidence="2 3">
    <name type="scientific">Nocardia salmonicida</name>
    <dbReference type="NCBI Taxonomy" id="53431"/>
    <lineage>
        <taxon>Bacteria</taxon>
        <taxon>Bacillati</taxon>
        <taxon>Actinomycetota</taxon>
        <taxon>Actinomycetes</taxon>
        <taxon>Mycobacteriales</taxon>
        <taxon>Nocardiaceae</taxon>
        <taxon>Nocardia</taxon>
    </lineage>
</organism>
<name>A0ABZ1ND10_9NOCA</name>
<dbReference type="Pfam" id="PF22552">
    <property type="entry name" value="TY-Chap3"/>
    <property type="match status" value="1"/>
</dbReference>
<evidence type="ECO:0000313" key="3">
    <source>
        <dbReference type="Proteomes" id="UP001621418"/>
    </source>
</evidence>
<gene>
    <name evidence="2" type="ORF">OG308_08105</name>
</gene>
<keyword evidence="3" id="KW-1185">Reference proteome</keyword>
<proteinExistence type="predicted"/>
<evidence type="ECO:0000259" key="1">
    <source>
        <dbReference type="Pfam" id="PF22552"/>
    </source>
</evidence>
<accession>A0ABZ1ND10</accession>
<evidence type="ECO:0000313" key="2">
    <source>
        <dbReference type="EMBL" id="WTY37790.1"/>
    </source>
</evidence>
<feature type="domain" description="TY-Chap N-terminal" evidence="1">
    <location>
        <begin position="3"/>
        <end position="120"/>
    </location>
</feature>
<dbReference type="RefSeq" id="WP_405149763.1">
    <property type="nucleotide sequence ID" value="NZ_CP109527.1"/>
</dbReference>
<dbReference type="InterPro" id="IPR054344">
    <property type="entry name" value="TY-Chap_N"/>
</dbReference>